<dbReference type="EMBL" id="FNYO01000001">
    <property type="protein sequence ID" value="SEI38109.1"/>
    <property type="molecule type" value="Genomic_DNA"/>
</dbReference>
<evidence type="ECO:0008006" key="4">
    <source>
        <dbReference type="Google" id="ProtNLM"/>
    </source>
</evidence>
<sequence length="167" mass="17465">MNGLSGYGRQAGVTLVVGLVMLLLFTLMISSTFVLSTTNLKAVGNMQSHDEAQAAANAAVELVIRSPFTNDPAAAAESINMDMNNDGVTDYTVSIATPVCIQKDEVPAVVTGYESGVRAGIVTPNSQWNTLWDISATVTDPVSGASVRVRSGIKVLLSESQKNAVCS</sequence>
<keyword evidence="1" id="KW-0812">Transmembrane</keyword>
<dbReference type="RefSeq" id="WP_090896214.1">
    <property type="nucleotide sequence ID" value="NZ_FNYO01000001.1"/>
</dbReference>
<dbReference type="AlphaFoldDB" id="A0A1H6Q2N6"/>
<protein>
    <recommendedName>
        <fullName evidence="4">PilX N-terminal</fullName>
    </recommendedName>
</protein>
<accession>A0A1H6Q2N6</accession>
<evidence type="ECO:0000313" key="2">
    <source>
        <dbReference type="EMBL" id="SEI38109.1"/>
    </source>
</evidence>
<evidence type="ECO:0000256" key="1">
    <source>
        <dbReference type="SAM" id="Phobius"/>
    </source>
</evidence>
<feature type="transmembrane region" description="Helical" evidence="1">
    <location>
        <begin position="12"/>
        <end position="35"/>
    </location>
</feature>
<keyword evidence="1" id="KW-1133">Transmembrane helix</keyword>
<gene>
    <name evidence="2" type="ORF">SAMN04244579_00119</name>
</gene>
<organism evidence="2 3">
    <name type="scientific">Azotobacter beijerinckii</name>
    <dbReference type="NCBI Taxonomy" id="170623"/>
    <lineage>
        <taxon>Bacteria</taxon>
        <taxon>Pseudomonadati</taxon>
        <taxon>Pseudomonadota</taxon>
        <taxon>Gammaproteobacteria</taxon>
        <taxon>Pseudomonadales</taxon>
        <taxon>Pseudomonadaceae</taxon>
        <taxon>Azotobacter</taxon>
    </lineage>
</organism>
<proteinExistence type="predicted"/>
<reference evidence="2 3" key="1">
    <citation type="submission" date="2016-10" db="EMBL/GenBank/DDBJ databases">
        <authorList>
            <person name="de Groot N.N."/>
        </authorList>
    </citation>
    <scope>NUCLEOTIDE SEQUENCE [LARGE SCALE GENOMIC DNA]</scope>
    <source>
        <strain evidence="2 3">DSM 1041</strain>
    </source>
</reference>
<keyword evidence="1" id="KW-0472">Membrane</keyword>
<name>A0A1H6Q2N6_9GAMM</name>
<dbReference type="STRING" id="170623.SAMN04244579_00119"/>
<dbReference type="Proteomes" id="UP000199005">
    <property type="component" value="Unassembled WGS sequence"/>
</dbReference>
<evidence type="ECO:0000313" key="3">
    <source>
        <dbReference type="Proteomes" id="UP000199005"/>
    </source>
</evidence>